<dbReference type="InterPro" id="IPR012495">
    <property type="entry name" value="TadE-like_dom"/>
</dbReference>
<evidence type="ECO:0000313" key="3">
    <source>
        <dbReference type="EMBL" id="MDQ0468036.1"/>
    </source>
</evidence>
<name>A0ABU0J1A5_9HYPH</name>
<feature type="domain" description="TadE-like" evidence="2">
    <location>
        <begin position="27"/>
        <end position="68"/>
    </location>
</feature>
<keyword evidence="1" id="KW-1133">Transmembrane helix</keyword>
<dbReference type="Proteomes" id="UP001242480">
    <property type="component" value="Unassembled WGS sequence"/>
</dbReference>
<keyword evidence="1" id="KW-0472">Membrane</keyword>
<dbReference type="Pfam" id="PF07811">
    <property type="entry name" value="TadE"/>
    <property type="match status" value="1"/>
</dbReference>
<proteinExistence type="predicted"/>
<reference evidence="3 4" key="1">
    <citation type="submission" date="2023-07" db="EMBL/GenBank/DDBJ databases">
        <title>Genomic Encyclopedia of Type Strains, Phase IV (KMG-IV): sequencing the most valuable type-strain genomes for metagenomic binning, comparative biology and taxonomic classification.</title>
        <authorList>
            <person name="Goeker M."/>
        </authorList>
    </citation>
    <scope>NUCLEOTIDE SEQUENCE [LARGE SCALE GENOMIC DNA]</scope>
    <source>
        <strain evidence="3 4">DSM 19619</strain>
    </source>
</reference>
<sequence length="193" mass="19468">MKIRPRPTSRHPGLAALCHAGIRRADGASAIEFALVAPIFLLILVAMIDFGMVLYTRFNLSQGLSASANYAMVSAANASSSNGAALAASLSAIIPARFDATVVVNNGPQSQRTSGTTVASGTVSNADLCYCPVLSGTSLAWGSATTCASSCSGGGLAGKFVSITGSIAVTPFFGSYGLVQNGTISVSTVVQVQ</sequence>
<evidence type="ECO:0000313" key="4">
    <source>
        <dbReference type="Proteomes" id="UP001242480"/>
    </source>
</evidence>
<comment type="caution">
    <text evidence="3">The sequence shown here is derived from an EMBL/GenBank/DDBJ whole genome shotgun (WGS) entry which is preliminary data.</text>
</comment>
<organism evidence="3 4">
    <name type="scientific">Labrys wisconsinensis</name>
    <dbReference type="NCBI Taxonomy" id="425677"/>
    <lineage>
        <taxon>Bacteria</taxon>
        <taxon>Pseudomonadati</taxon>
        <taxon>Pseudomonadota</taxon>
        <taxon>Alphaproteobacteria</taxon>
        <taxon>Hyphomicrobiales</taxon>
        <taxon>Xanthobacteraceae</taxon>
        <taxon>Labrys</taxon>
    </lineage>
</organism>
<evidence type="ECO:0000259" key="2">
    <source>
        <dbReference type="Pfam" id="PF07811"/>
    </source>
</evidence>
<protein>
    <recommendedName>
        <fullName evidence="2">TadE-like domain-containing protein</fullName>
    </recommendedName>
</protein>
<gene>
    <name evidence="3" type="ORF">QO011_001031</name>
</gene>
<evidence type="ECO:0000256" key="1">
    <source>
        <dbReference type="SAM" id="Phobius"/>
    </source>
</evidence>
<keyword evidence="1" id="KW-0812">Transmembrane</keyword>
<accession>A0ABU0J1A5</accession>
<feature type="transmembrane region" description="Helical" evidence="1">
    <location>
        <begin position="37"/>
        <end position="55"/>
    </location>
</feature>
<dbReference type="EMBL" id="JAUSVX010000001">
    <property type="protein sequence ID" value="MDQ0468036.1"/>
    <property type="molecule type" value="Genomic_DNA"/>
</dbReference>
<dbReference type="RefSeq" id="WP_307268554.1">
    <property type="nucleotide sequence ID" value="NZ_JAUSVX010000001.1"/>
</dbReference>
<keyword evidence="4" id="KW-1185">Reference proteome</keyword>